<evidence type="ECO:0000256" key="2">
    <source>
        <dbReference type="ARBA" id="ARBA00023002"/>
    </source>
</evidence>
<keyword evidence="2 4" id="KW-0560">Oxidoreductase</keyword>
<dbReference type="InterPro" id="IPR029752">
    <property type="entry name" value="D-isomer_DH_CS1"/>
</dbReference>
<evidence type="ECO:0000256" key="4">
    <source>
        <dbReference type="RuleBase" id="RU003719"/>
    </source>
</evidence>
<dbReference type="CDD" id="cd05303">
    <property type="entry name" value="PGDH_2"/>
    <property type="match status" value="1"/>
</dbReference>
<evidence type="ECO:0000259" key="6">
    <source>
        <dbReference type="Pfam" id="PF02826"/>
    </source>
</evidence>
<feature type="domain" description="D-isomer specific 2-hydroxyacid dehydrogenase catalytic" evidence="5">
    <location>
        <begin position="23"/>
        <end position="318"/>
    </location>
</feature>
<dbReference type="PROSITE" id="PS00671">
    <property type="entry name" value="D_2_HYDROXYACID_DH_3"/>
    <property type="match status" value="1"/>
</dbReference>
<dbReference type="InterPro" id="IPR036291">
    <property type="entry name" value="NAD(P)-bd_dom_sf"/>
</dbReference>
<dbReference type="EMBL" id="JACDZE010000002">
    <property type="protein sequence ID" value="MBA5629757.1"/>
    <property type="molecule type" value="Genomic_DNA"/>
</dbReference>
<dbReference type="AlphaFoldDB" id="A0A838ZQ26"/>
<accession>A0A838ZQ26</accession>
<dbReference type="InterPro" id="IPR006139">
    <property type="entry name" value="D-isomer_2_OHA_DH_cat_dom"/>
</dbReference>
<keyword evidence="8" id="KW-1185">Reference proteome</keyword>
<organism evidence="7 8">
    <name type="scientific">Moheibacter lacus</name>
    <dbReference type="NCBI Taxonomy" id="2745851"/>
    <lineage>
        <taxon>Bacteria</taxon>
        <taxon>Pseudomonadati</taxon>
        <taxon>Bacteroidota</taxon>
        <taxon>Flavobacteriia</taxon>
        <taxon>Flavobacteriales</taxon>
        <taxon>Weeksellaceae</taxon>
        <taxon>Moheibacter</taxon>
    </lineage>
</organism>
<gene>
    <name evidence="7" type="ORF">HU137_08240</name>
</gene>
<sequence length="320" mass="34902">MKVLANDGISLAGKILLEKEGFEVLTTFVAQDQLADFINNNQIEVLLVRSATKVREDLIDATNLKIIGRGGVGMDNIDVEYAKSKGILVINTPAASSASVAEMVMAHVYALYRNLHGSNRMMPLEGETKFKELKKAYGKAFELRGKTLGIIGFGRIGREVAKNAIGAGMKVIAYDHTYTEAEVPVEFFDGQCVMFHFDIQSFEEVIAQSDIITLHVPAQESYVISTAEIEKMKDGAMIINTARGGVVDEEALIEALDSGKLSGAGLDVFEDEPKPSVRLLMNEKLSLSPHLAGSTEEAQERIGIELAEQIATFYKGEKVL</sequence>
<dbReference type="Gene3D" id="3.40.50.720">
    <property type="entry name" value="NAD(P)-binding Rossmann-like Domain"/>
    <property type="match status" value="2"/>
</dbReference>
<dbReference type="RefSeq" id="WP_182043369.1">
    <property type="nucleotide sequence ID" value="NZ_JACDZE010000002.1"/>
</dbReference>
<evidence type="ECO:0000256" key="1">
    <source>
        <dbReference type="ARBA" id="ARBA00005854"/>
    </source>
</evidence>
<dbReference type="GO" id="GO:0016616">
    <property type="term" value="F:oxidoreductase activity, acting on the CH-OH group of donors, NAD or NADP as acceptor"/>
    <property type="evidence" value="ECO:0007669"/>
    <property type="project" value="InterPro"/>
</dbReference>
<comment type="caution">
    <text evidence="7">The sequence shown here is derived from an EMBL/GenBank/DDBJ whole genome shotgun (WGS) entry which is preliminary data.</text>
</comment>
<dbReference type="InterPro" id="IPR029753">
    <property type="entry name" value="D-isomer_DH_CS"/>
</dbReference>
<feature type="domain" description="D-isomer specific 2-hydroxyacid dehydrogenase NAD-binding" evidence="6">
    <location>
        <begin position="106"/>
        <end position="292"/>
    </location>
</feature>
<protein>
    <submittedName>
        <fullName evidence="7">D-2-hydroxyacid dehydrogenase</fullName>
    </submittedName>
</protein>
<dbReference type="PROSITE" id="PS00065">
    <property type="entry name" value="D_2_HYDROXYACID_DH_1"/>
    <property type="match status" value="1"/>
</dbReference>
<dbReference type="InterPro" id="IPR006140">
    <property type="entry name" value="D-isomer_DH_NAD-bd"/>
</dbReference>
<dbReference type="SUPFAM" id="SSF51735">
    <property type="entry name" value="NAD(P)-binding Rossmann-fold domains"/>
    <property type="match status" value="1"/>
</dbReference>
<evidence type="ECO:0000259" key="5">
    <source>
        <dbReference type="Pfam" id="PF00389"/>
    </source>
</evidence>
<keyword evidence="3" id="KW-0520">NAD</keyword>
<dbReference type="SUPFAM" id="SSF52283">
    <property type="entry name" value="Formate/glycerate dehydrogenase catalytic domain-like"/>
    <property type="match status" value="1"/>
</dbReference>
<dbReference type="PANTHER" id="PTHR43761:SF1">
    <property type="entry name" value="D-ISOMER SPECIFIC 2-HYDROXYACID DEHYDROGENASE CATALYTIC DOMAIN-CONTAINING PROTEIN-RELATED"/>
    <property type="match status" value="1"/>
</dbReference>
<evidence type="ECO:0000313" key="7">
    <source>
        <dbReference type="EMBL" id="MBA5629757.1"/>
    </source>
</evidence>
<evidence type="ECO:0000256" key="3">
    <source>
        <dbReference type="ARBA" id="ARBA00023027"/>
    </source>
</evidence>
<dbReference type="PANTHER" id="PTHR43761">
    <property type="entry name" value="D-ISOMER SPECIFIC 2-HYDROXYACID DEHYDROGENASE FAMILY PROTEIN (AFU_ORTHOLOGUE AFUA_1G13630)"/>
    <property type="match status" value="1"/>
</dbReference>
<dbReference type="InterPro" id="IPR050418">
    <property type="entry name" value="D-iso_2-hydroxyacid_DH_PdxB"/>
</dbReference>
<comment type="similarity">
    <text evidence="1 4">Belongs to the D-isomer specific 2-hydroxyacid dehydrogenase family.</text>
</comment>
<proteinExistence type="inferred from homology"/>
<reference evidence="7 8" key="1">
    <citation type="submission" date="2020-07" db="EMBL/GenBank/DDBJ databases">
        <title>Moheibacter lacus sp. nov., a member of the family Flavobacteriaceae isolated from freshwater lake sediment.</title>
        <authorList>
            <person name="Liu Y."/>
        </authorList>
    </citation>
    <scope>NUCLEOTIDE SEQUENCE [LARGE SCALE GENOMIC DNA]</scope>
    <source>
        <strain evidence="7 8">BDHS18</strain>
    </source>
</reference>
<dbReference type="GO" id="GO:0051287">
    <property type="term" value="F:NAD binding"/>
    <property type="evidence" value="ECO:0007669"/>
    <property type="project" value="InterPro"/>
</dbReference>
<name>A0A838ZQ26_9FLAO</name>
<dbReference type="Pfam" id="PF00389">
    <property type="entry name" value="2-Hacid_dh"/>
    <property type="match status" value="1"/>
</dbReference>
<evidence type="ECO:0000313" key="8">
    <source>
        <dbReference type="Proteomes" id="UP000552241"/>
    </source>
</evidence>
<dbReference type="Proteomes" id="UP000552241">
    <property type="component" value="Unassembled WGS sequence"/>
</dbReference>
<dbReference type="Pfam" id="PF02826">
    <property type="entry name" value="2-Hacid_dh_C"/>
    <property type="match status" value="1"/>
</dbReference>